<dbReference type="RefSeq" id="WP_146314931.1">
    <property type="nucleotide sequence ID" value="NZ_VCQV01000002.1"/>
</dbReference>
<evidence type="ECO:0000313" key="1">
    <source>
        <dbReference type="EMBL" id="TWP38528.1"/>
    </source>
</evidence>
<organism evidence="1 2">
    <name type="scientific">Leekyejoonella antrihumi</name>
    <dbReference type="NCBI Taxonomy" id="1660198"/>
    <lineage>
        <taxon>Bacteria</taxon>
        <taxon>Bacillati</taxon>
        <taxon>Actinomycetota</taxon>
        <taxon>Actinomycetes</taxon>
        <taxon>Micrococcales</taxon>
        <taxon>Dermacoccaceae</taxon>
        <taxon>Leekyejoonella</taxon>
    </lineage>
</organism>
<comment type="caution">
    <text evidence="1">The sequence shown here is derived from an EMBL/GenBank/DDBJ whole genome shotgun (WGS) entry which is preliminary data.</text>
</comment>
<dbReference type="AlphaFoldDB" id="A0A563E7H0"/>
<reference evidence="1 2" key="1">
    <citation type="submission" date="2019-05" db="EMBL/GenBank/DDBJ databases">
        <authorList>
            <person name="Lee S.D."/>
        </authorList>
    </citation>
    <scope>NUCLEOTIDE SEQUENCE [LARGE SCALE GENOMIC DNA]</scope>
    <source>
        <strain evidence="1 2">C5-26</strain>
    </source>
</reference>
<dbReference type="OrthoDB" id="3788533at2"/>
<dbReference type="Proteomes" id="UP000320244">
    <property type="component" value="Unassembled WGS sequence"/>
</dbReference>
<gene>
    <name evidence="1" type="ORF">FGL98_01665</name>
</gene>
<name>A0A563E7H0_9MICO</name>
<reference evidence="1 2" key="2">
    <citation type="submission" date="2019-08" db="EMBL/GenBank/DDBJ databases">
        <title>Jejuicoccus antrihumi gen. nov., sp. nov., a new member of the family Dermacoccaceae isolated from a cave.</title>
        <authorList>
            <person name="Schumann P."/>
            <person name="Kim I.S."/>
        </authorList>
    </citation>
    <scope>NUCLEOTIDE SEQUENCE [LARGE SCALE GENOMIC DNA]</scope>
    <source>
        <strain evidence="1 2">C5-26</strain>
    </source>
</reference>
<evidence type="ECO:0000313" key="2">
    <source>
        <dbReference type="Proteomes" id="UP000320244"/>
    </source>
</evidence>
<sequence>MNRAQATPMDSRYLDRFGDASEMSAVLDLDEIETFFMFLWNRPLDVSEECGEDDSCRLRIRFSAMDGRTAGVDVALPTSLRDIMNDRSVAAAFDDLGPYDSESKPTWDPVAVHREHPARQIEIMRDCLGRAQMFSMMYPNDPE</sequence>
<protein>
    <submittedName>
        <fullName evidence="1">Uncharacterized protein</fullName>
    </submittedName>
</protein>
<accession>A0A563E7H0</accession>
<dbReference type="EMBL" id="VCQV01000002">
    <property type="protein sequence ID" value="TWP38528.1"/>
    <property type="molecule type" value="Genomic_DNA"/>
</dbReference>
<proteinExistence type="predicted"/>
<keyword evidence="2" id="KW-1185">Reference proteome</keyword>